<proteinExistence type="predicted"/>
<keyword evidence="1" id="KW-1133">Transmembrane helix</keyword>
<protein>
    <submittedName>
        <fullName evidence="2">Uncharacterized protein</fullName>
    </submittedName>
</protein>
<evidence type="ECO:0000313" key="2">
    <source>
        <dbReference type="EMBL" id="MFB9752941.1"/>
    </source>
</evidence>
<keyword evidence="3" id="KW-1185">Reference proteome</keyword>
<feature type="transmembrane region" description="Helical" evidence="1">
    <location>
        <begin position="66"/>
        <end position="83"/>
    </location>
</feature>
<evidence type="ECO:0000256" key="1">
    <source>
        <dbReference type="SAM" id="Phobius"/>
    </source>
</evidence>
<keyword evidence="1" id="KW-0472">Membrane</keyword>
<keyword evidence="1" id="KW-0812">Transmembrane</keyword>
<feature type="transmembrane region" description="Helical" evidence="1">
    <location>
        <begin position="170"/>
        <end position="188"/>
    </location>
</feature>
<accession>A0ABV5VX98</accession>
<dbReference type="RefSeq" id="WP_344902819.1">
    <property type="nucleotide sequence ID" value="NZ_BAAAYO010000001.1"/>
</dbReference>
<feature type="transmembrane region" description="Helical" evidence="1">
    <location>
        <begin position="143"/>
        <end position="164"/>
    </location>
</feature>
<reference evidence="2 3" key="1">
    <citation type="submission" date="2024-09" db="EMBL/GenBank/DDBJ databases">
        <authorList>
            <person name="Sun Q."/>
            <person name="Mori K."/>
        </authorList>
    </citation>
    <scope>NUCLEOTIDE SEQUENCE [LARGE SCALE GENOMIC DNA]</scope>
    <source>
        <strain evidence="2 3">JCM 12520</strain>
    </source>
</reference>
<comment type="caution">
    <text evidence="2">The sequence shown here is derived from an EMBL/GenBank/DDBJ whole genome shotgun (WGS) entry which is preliminary data.</text>
</comment>
<dbReference type="Proteomes" id="UP001589619">
    <property type="component" value="Unassembled WGS sequence"/>
</dbReference>
<feature type="transmembrane region" description="Helical" evidence="1">
    <location>
        <begin position="89"/>
        <end position="107"/>
    </location>
</feature>
<name>A0ABV5VX98_9BACL</name>
<dbReference type="EMBL" id="JBHMAG010000012">
    <property type="protein sequence ID" value="MFB9752941.1"/>
    <property type="molecule type" value="Genomic_DNA"/>
</dbReference>
<gene>
    <name evidence="2" type="ORF">ACFFNY_15355</name>
</gene>
<sequence>MKDHYYQAGPNTNAHAFGRTPPYGAEAGPLNYNGNLPLKSKFLATVFSMFVPGTGQMYVGAVMRGMSIMLLLVMNIVAIVYFVNSPAELNVLPVTLLSLLIPVLYFYNVFDALHQTEAINQAIREGHAYSGPIRYPNADGGNLLLGLIGVIVFVCSLSAFGGWWDGLFTINTAIGGAVLLVGGAFLLFKEFRKKS</sequence>
<organism evidence="2 3">
    <name type="scientific">Paenibacillus hodogayensis</name>
    <dbReference type="NCBI Taxonomy" id="279208"/>
    <lineage>
        <taxon>Bacteria</taxon>
        <taxon>Bacillati</taxon>
        <taxon>Bacillota</taxon>
        <taxon>Bacilli</taxon>
        <taxon>Bacillales</taxon>
        <taxon>Paenibacillaceae</taxon>
        <taxon>Paenibacillus</taxon>
    </lineage>
</organism>
<evidence type="ECO:0000313" key="3">
    <source>
        <dbReference type="Proteomes" id="UP001589619"/>
    </source>
</evidence>